<name>A0A9X0B4G2_9EURO</name>
<dbReference type="GO" id="GO:0072330">
    <property type="term" value="P:monocarboxylic acid biosynthetic process"/>
    <property type="evidence" value="ECO:0007669"/>
    <property type="project" value="UniProtKB-ARBA"/>
</dbReference>
<proteinExistence type="predicted"/>
<dbReference type="Proteomes" id="UP001147747">
    <property type="component" value="Unassembled WGS sequence"/>
</dbReference>
<evidence type="ECO:0000313" key="3">
    <source>
        <dbReference type="Proteomes" id="UP001147747"/>
    </source>
</evidence>
<evidence type="ECO:0000313" key="2">
    <source>
        <dbReference type="EMBL" id="KAJ5387740.1"/>
    </source>
</evidence>
<dbReference type="RefSeq" id="XP_056485538.1">
    <property type="nucleotide sequence ID" value="XM_056634918.1"/>
</dbReference>
<evidence type="ECO:0008006" key="4">
    <source>
        <dbReference type="Google" id="ProtNLM"/>
    </source>
</evidence>
<dbReference type="InterPro" id="IPR029058">
    <property type="entry name" value="AB_hydrolase_fold"/>
</dbReference>
<dbReference type="GO" id="GO:0017000">
    <property type="term" value="P:antibiotic biosynthetic process"/>
    <property type="evidence" value="ECO:0007669"/>
    <property type="project" value="UniProtKB-ARBA"/>
</dbReference>
<comment type="caution">
    <text evidence="2">The sequence shown here is derived from an EMBL/GenBank/DDBJ whole genome shotgun (WGS) entry which is preliminary data.</text>
</comment>
<keyword evidence="3" id="KW-1185">Reference proteome</keyword>
<dbReference type="SUPFAM" id="SSF53474">
    <property type="entry name" value="alpha/beta-Hydrolases"/>
    <property type="match status" value="1"/>
</dbReference>
<organism evidence="2 3">
    <name type="scientific">Penicillium cosmopolitanum</name>
    <dbReference type="NCBI Taxonomy" id="1131564"/>
    <lineage>
        <taxon>Eukaryota</taxon>
        <taxon>Fungi</taxon>
        <taxon>Dikarya</taxon>
        <taxon>Ascomycota</taxon>
        <taxon>Pezizomycotina</taxon>
        <taxon>Eurotiomycetes</taxon>
        <taxon>Eurotiomycetidae</taxon>
        <taxon>Eurotiales</taxon>
        <taxon>Aspergillaceae</taxon>
        <taxon>Penicillium</taxon>
    </lineage>
</organism>
<feature type="region of interest" description="Disordered" evidence="1">
    <location>
        <begin position="141"/>
        <end position="163"/>
    </location>
</feature>
<protein>
    <recommendedName>
        <fullName evidence="4">Alpha/beta hydrolase fold-3 domain-containing protein</fullName>
    </recommendedName>
</protein>
<dbReference type="EMBL" id="JAPZBU010000009">
    <property type="protein sequence ID" value="KAJ5387740.1"/>
    <property type="molecule type" value="Genomic_DNA"/>
</dbReference>
<reference evidence="2" key="2">
    <citation type="journal article" date="2023" name="IMA Fungus">
        <title>Comparative genomic study of the Penicillium genus elucidates a diverse pangenome and 15 lateral gene transfer events.</title>
        <authorList>
            <person name="Petersen C."/>
            <person name="Sorensen T."/>
            <person name="Nielsen M.R."/>
            <person name="Sondergaard T.E."/>
            <person name="Sorensen J.L."/>
            <person name="Fitzpatrick D.A."/>
            <person name="Frisvad J.C."/>
            <person name="Nielsen K.L."/>
        </authorList>
    </citation>
    <scope>NUCLEOTIDE SEQUENCE</scope>
    <source>
        <strain evidence="2">IBT 29677</strain>
    </source>
</reference>
<evidence type="ECO:0000256" key="1">
    <source>
        <dbReference type="SAM" id="MobiDB-lite"/>
    </source>
</evidence>
<reference evidence="2" key="1">
    <citation type="submission" date="2022-12" db="EMBL/GenBank/DDBJ databases">
        <authorList>
            <person name="Petersen C."/>
        </authorList>
    </citation>
    <scope>NUCLEOTIDE SEQUENCE</scope>
    <source>
        <strain evidence="2">IBT 29677</strain>
    </source>
</reference>
<dbReference type="GeneID" id="81373898"/>
<sequence>MRALISYSCRRAFRLRRPYSASVVHFQRSRFFASYADETVSLPVGNNGLINLRITRPSLLGQDTTAGSNNIGANVILYLPPGPLFRAGGEHSAPDSERAAQNRENKARITKEISPQHVLASVTAATVVTVEYRLGNIGEEDARGSMASPKSPPPGSPNLVSTGEMGSSFYQYPTPFHDAITGFDWIQDNLRPTQLGVFGSHIGGSLALMLALTEAEKVNAVAAAAPICDWPGLDEYCLGNAETIDGPRKSSKKKASKAVAPPDLVPLLDARKQLFSSFERCFDAFASPILFLRSAGRDVPKAFPQYLTGPEYPIPVLQETRVATMERYGAADTSIWERNIYPTDEESNEIELPTRRRKALSRWPPYGLDYGSSGNTWSQPGHGVRRLEVTLPWVRVYSGNKRYLLHNSEESAPTVLAQQSEEMVSVLRRACFFGREKGYGERRVTLSHANESPEHEAAHWLGNVFDGSLKDD</sequence>
<dbReference type="Gene3D" id="3.40.50.1820">
    <property type="entry name" value="alpha/beta hydrolase"/>
    <property type="match status" value="1"/>
</dbReference>
<accession>A0A9X0B4G2</accession>
<dbReference type="AlphaFoldDB" id="A0A9X0B4G2"/>
<gene>
    <name evidence="2" type="ORF">N7509_010281</name>
</gene>
<dbReference type="OrthoDB" id="5396420at2759"/>